<dbReference type="Proteomes" id="UP000008143">
    <property type="component" value="Chromosome 4"/>
</dbReference>
<dbReference type="SMART" id="SM00327">
    <property type="entry name" value="VWA"/>
    <property type="match status" value="1"/>
</dbReference>
<dbReference type="InterPro" id="IPR013694">
    <property type="entry name" value="VIT"/>
</dbReference>
<evidence type="ECO:0000259" key="13">
    <source>
        <dbReference type="PROSITE" id="PS50234"/>
    </source>
</evidence>
<keyword evidence="8" id="KW-0325">Glycoprotein</keyword>
<accession>A0A8J1JH14</accession>
<evidence type="ECO:0000256" key="2">
    <source>
        <dbReference type="ARBA" id="ARBA00010158"/>
    </source>
</evidence>
<dbReference type="RefSeq" id="XP_031757162.1">
    <property type="nucleotide sequence ID" value="XM_031901302.1"/>
</dbReference>
<evidence type="ECO:0000256" key="12">
    <source>
        <dbReference type="SAM" id="SignalP"/>
    </source>
</evidence>
<keyword evidence="6" id="KW-0722">Serine protease inhibitor</keyword>
<evidence type="ECO:0000313" key="16">
    <source>
        <dbReference type="RefSeq" id="XP_031757162.1"/>
    </source>
</evidence>
<dbReference type="Gene3D" id="3.40.50.410">
    <property type="entry name" value="von Willebrand factor, type A domain"/>
    <property type="match status" value="1"/>
</dbReference>
<evidence type="ECO:0000256" key="7">
    <source>
        <dbReference type="ARBA" id="ARBA00022974"/>
    </source>
</evidence>
<evidence type="ECO:0000256" key="4">
    <source>
        <dbReference type="ARBA" id="ARBA00022690"/>
    </source>
</evidence>
<dbReference type="PROSITE" id="PS51468">
    <property type="entry name" value="VIT"/>
    <property type="match status" value="1"/>
</dbReference>
<dbReference type="Pfam" id="PF08487">
    <property type="entry name" value="VIT"/>
    <property type="match status" value="1"/>
</dbReference>
<dbReference type="PROSITE" id="PS50234">
    <property type="entry name" value="VWFA"/>
    <property type="match status" value="1"/>
</dbReference>
<dbReference type="InterPro" id="IPR010600">
    <property type="entry name" value="ITI_HC_C"/>
</dbReference>
<dbReference type="GO" id="GO:0004867">
    <property type="term" value="F:serine-type endopeptidase inhibitor activity"/>
    <property type="evidence" value="ECO:0007669"/>
    <property type="project" value="UniProtKB-KW"/>
</dbReference>
<keyword evidence="5 12" id="KW-0732">Signal</keyword>
<dbReference type="PANTHER" id="PTHR10338">
    <property type="entry name" value="INTER-ALPHA-TRYPSIN INHIBITOR HEAVY CHAIN FAMILY MEMBER"/>
    <property type="match status" value="1"/>
</dbReference>
<comment type="function">
    <text evidence="9">May act as a carrier of hyaluronan in serum or as a binding protein between hyaluronan and other matrix protein, including those on cell surfaces in tissues to regulate the localization, synthesis and degradation of hyaluronan which are essential to cells undergoing biological processes.</text>
</comment>
<dbReference type="AGR" id="Xenbase:XB-GENE-6457858"/>
<evidence type="ECO:0000313" key="17">
    <source>
        <dbReference type="Xenbase" id="XB-GENE-6457858"/>
    </source>
</evidence>
<dbReference type="InterPro" id="IPR002035">
    <property type="entry name" value="VWF_A"/>
</dbReference>
<dbReference type="OrthoDB" id="299997at2759"/>
<protein>
    <recommendedName>
        <fullName evidence="10">Inter-alpha-trypsin inhibitor heavy chain H3</fullName>
    </recommendedName>
</protein>
<feature type="signal peptide" evidence="12">
    <location>
        <begin position="1"/>
        <end position="18"/>
    </location>
</feature>
<keyword evidence="4" id="KW-0646">Protease inhibitor</keyword>
<evidence type="ECO:0000256" key="10">
    <source>
        <dbReference type="ARBA" id="ARBA00039924"/>
    </source>
</evidence>
<dbReference type="OMA" id="EFIYWIN"/>
<feature type="region of interest" description="Disordered" evidence="11">
    <location>
        <begin position="623"/>
        <end position="649"/>
    </location>
</feature>
<dbReference type="SUPFAM" id="SSF53300">
    <property type="entry name" value="vWA-like"/>
    <property type="match status" value="1"/>
</dbReference>
<evidence type="ECO:0000256" key="3">
    <source>
        <dbReference type="ARBA" id="ARBA00022525"/>
    </source>
</evidence>
<evidence type="ECO:0000256" key="11">
    <source>
        <dbReference type="SAM" id="MobiDB-lite"/>
    </source>
</evidence>
<dbReference type="GeneID" id="594926"/>
<keyword evidence="3" id="KW-0964">Secreted</keyword>
<dbReference type="PANTHER" id="PTHR10338:SF115">
    <property type="entry name" value="INTER-ALPHA-TRYPSIN INHIBITOR HEAVY CHAIN H3"/>
    <property type="match status" value="1"/>
</dbReference>
<gene>
    <name evidence="16 17" type="primary">itih3</name>
</gene>
<dbReference type="InterPro" id="IPR036465">
    <property type="entry name" value="vWFA_dom_sf"/>
</dbReference>
<feature type="chain" id="PRO_5035202599" description="Inter-alpha-trypsin inhibitor heavy chain H3" evidence="12">
    <location>
        <begin position="19"/>
        <end position="899"/>
    </location>
</feature>
<sequence length="899" mass="100872">MERLLLLLFLSLPAPTRSDFLVPGIQNIQKRSLHDPSDDIEIYSVNIQSQITSRFAHNVITSRAVNRADQSREVSFDVDLPKTAFITNFTMVIDGVTYPGVIKEKEAAKKQYEKAVSRGQSAGLVRASGRKTEKFTVSVNVAPQSKITFELIYEELLKRNLGKYEMFIKVRPKKLVQSFQIDVDINEPQGISFLDAQGTFMTNDLLPLVHKSFSGEKGHVSFKPTIDQQRSCSNCSTTQLDGDFTVTYDVNRETPGNIQVVNGYFVHFFAPSKLKEVPKNIIFIIDRSISMIGLKMQQTKEALLKILDDVKEHDHFNFVIFDWGVEIWEQSLVKATPENLNRAKEYVRNLYPKGWTNINDALLSAISLLDQAHDARSVPKRSASLIIFMTDGQPSTGERNLDKIQENARNAIRGKYSLYSLGFGVGVDYPFLEKLSLENSGVARRIYEESDAALQMEGFYDEVANPTLMDIELQYPENAISDVTQNKFKHYFDGSEIVVAGRITDNDLNWLTADVTAEGEEDTLNYTHSAKVQEESEAVEQQQYIFGDFTERLWAYLTIQQLLEKRISAPANEKGNLTARALALSLKYQFVTPLTSMVVTKPEEKTGEEEAMIADKFVEGQESQAQSSYSAPRVGSSYSAPRYSPPPTSFVDSDPHFIIRVPEKEDALCFNIQETPGAVLNLISDPELGIAVNGELIGKKEPGNVAPTETYFGKIGIVITKLDVRLEVTAQGVTVLSGARNVALTWQEDVTLTEEGFNLQVNKMENALLSMGDGATFIIVLHQFRKGDPLHRDFLGFYTLDSHRFSERVHGLLGQFFHGVDYEISNIHKTADPEKPDASMRVKDSLLTVTRGWQKDYSKDLQSGSRVQCWFVHNNGQGLIDGTHTDYIVPDLFSGVSTE</sequence>
<keyword evidence="15" id="KW-1185">Reference proteome</keyword>
<comment type="similarity">
    <text evidence="2">Belongs to the ITIH family.</text>
</comment>
<name>A0A8J1JH14_XENTR</name>
<dbReference type="Pfam" id="PF06668">
    <property type="entry name" value="ITI_HC_C"/>
    <property type="match status" value="1"/>
</dbReference>
<dbReference type="InterPro" id="IPR050934">
    <property type="entry name" value="ITIH"/>
</dbReference>
<reference evidence="16" key="1">
    <citation type="submission" date="2025-08" db="UniProtKB">
        <authorList>
            <consortium name="RefSeq"/>
        </authorList>
    </citation>
    <scope>IDENTIFICATION</scope>
    <source>
        <strain evidence="16">Nigerian</strain>
        <tissue evidence="16">Liver and blood</tissue>
    </source>
</reference>
<feature type="domain" description="VWFA" evidence="13">
    <location>
        <begin position="280"/>
        <end position="463"/>
    </location>
</feature>
<dbReference type="SMART" id="SM00609">
    <property type="entry name" value="VIT"/>
    <property type="match status" value="1"/>
</dbReference>
<proteinExistence type="inferred from homology"/>
<dbReference type="GO" id="GO:0030212">
    <property type="term" value="P:hyaluronan metabolic process"/>
    <property type="evidence" value="ECO:0007669"/>
    <property type="project" value="InterPro"/>
</dbReference>
<organism evidence="15 16">
    <name type="scientific">Xenopus tropicalis</name>
    <name type="common">Western clawed frog</name>
    <name type="synonym">Silurana tropicalis</name>
    <dbReference type="NCBI Taxonomy" id="8364"/>
    <lineage>
        <taxon>Eukaryota</taxon>
        <taxon>Metazoa</taxon>
        <taxon>Chordata</taxon>
        <taxon>Craniata</taxon>
        <taxon>Vertebrata</taxon>
        <taxon>Euteleostomi</taxon>
        <taxon>Amphibia</taxon>
        <taxon>Batrachia</taxon>
        <taxon>Anura</taxon>
        <taxon>Pipoidea</taxon>
        <taxon>Pipidae</taxon>
        <taxon>Xenopodinae</taxon>
        <taxon>Xenopus</taxon>
        <taxon>Silurana</taxon>
    </lineage>
</organism>
<evidence type="ECO:0000259" key="14">
    <source>
        <dbReference type="PROSITE" id="PS51468"/>
    </source>
</evidence>
<feature type="domain" description="VIT" evidence="14">
    <location>
        <begin position="26"/>
        <end position="155"/>
    </location>
</feature>
<evidence type="ECO:0000313" key="15">
    <source>
        <dbReference type="Proteomes" id="UP000008143"/>
    </source>
</evidence>
<comment type="subcellular location">
    <subcellularLocation>
        <location evidence="1">Secreted</location>
    </subcellularLocation>
</comment>
<evidence type="ECO:0000256" key="8">
    <source>
        <dbReference type="ARBA" id="ARBA00023180"/>
    </source>
</evidence>
<keyword evidence="7" id="KW-0654">Proteoglycan</keyword>
<evidence type="ECO:0000256" key="9">
    <source>
        <dbReference type="ARBA" id="ARBA00037051"/>
    </source>
</evidence>
<dbReference type="Pfam" id="PF00092">
    <property type="entry name" value="VWA"/>
    <property type="match status" value="1"/>
</dbReference>
<dbReference type="Xenbase" id="XB-GENE-6457858">
    <property type="gene designation" value="itih3"/>
</dbReference>
<evidence type="ECO:0000256" key="6">
    <source>
        <dbReference type="ARBA" id="ARBA00022900"/>
    </source>
</evidence>
<evidence type="ECO:0000256" key="5">
    <source>
        <dbReference type="ARBA" id="ARBA00022729"/>
    </source>
</evidence>
<evidence type="ECO:0000256" key="1">
    <source>
        <dbReference type="ARBA" id="ARBA00004613"/>
    </source>
</evidence>
<dbReference type="CTD" id="3699"/>
<dbReference type="AlphaFoldDB" id="A0A8J1JH14"/>
<dbReference type="KEGG" id="xtr:594926"/>
<dbReference type="FunFam" id="3.40.50.410:FF:000013">
    <property type="entry name" value="inter-alpha-trypsin inhibitor heavy chain H2"/>
    <property type="match status" value="1"/>
</dbReference>
<dbReference type="GO" id="GO:0005576">
    <property type="term" value="C:extracellular region"/>
    <property type="evidence" value="ECO:0007669"/>
    <property type="project" value="UniProtKB-SubCell"/>
</dbReference>